<dbReference type="InterPro" id="IPR001412">
    <property type="entry name" value="aa-tRNA-synth_I_CS"/>
</dbReference>
<evidence type="ECO:0000256" key="1">
    <source>
        <dbReference type="SAM" id="MobiDB-lite"/>
    </source>
</evidence>
<feature type="region of interest" description="Disordered" evidence="1">
    <location>
        <begin position="1"/>
        <end position="54"/>
    </location>
</feature>
<protein>
    <submittedName>
        <fullName evidence="2">Uncharacterized protein</fullName>
    </submittedName>
</protein>
<sequence>MPPTPESARPVHLHHRPHQLPHPWEQQADRPPATASSQAPLVEESVEVPTGPPHLGHLRLGVAPQVLAQPSRQVHLLLERPVLEVRQHRVVRQDLLLAVQPRVAVSWAVHRAAVTA</sequence>
<organism evidence="2 3">
    <name type="scientific">Mycolicibacterium goodii</name>
    <name type="common">Mycobacterium goodii</name>
    <dbReference type="NCBI Taxonomy" id="134601"/>
    <lineage>
        <taxon>Bacteria</taxon>
        <taxon>Bacillati</taxon>
        <taxon>Actinomycetota</taxon>
        <taxon>Actinomycetes</taxon>
        <taxon>Mycobacteriales</taxon>
        <taxon>Mycobacteriaceae</taxon>
        <taxon>Mycolicibacterium</taxon>
    </lineage>
</organism>
<name>A0ABS6HQQ8_MYCGD</name>
<proteinExistence type="predicted"/>
<evidence type="ECO:0000313" key="2">
    <source>
        <dbReference type="EMBL" id="MBU8825032.1"/>
    </source>
</evidence>
<gene>
    <name evidence="2" type="ORF">KL859_19435</name>
</gene>
<evidence type="ECO:0000313" key="3">
    <source>
        <dbReference type="Proteomes" id="UP000696413"/>
    </source>
</evidence>
<reference evidence="2 3" key="1">
    <citation type="submission" date="2021-05" db="EMBL/GenBank/DDBJ databases">
        <title>Draft Genome Sequences of Clinical Respiratory Isolates of Mycobacterium goodii Recovered in Ireland.</title>
        <authorList>
            <person name="Flanagan P.R."/>
            <person name="Mok S."/>
            <person name="Roycroft E."/>
            <person name="Rogers T.R."/>
            <person name="Fitzgibbon M."/>
        </authorList>
    </citation>
    <scope>NUCLEOTIDE SEQUENCE [LARGE SCALE GENOMIC DNA]</scope>
    <source>
        <strain evidence="2 3">14IE55</strain>
    </source>
</reference>
<comment type="caution">
    <text evidence="2">The sequence shown here is derived from an EMBL/GenBank/DDBJ whole genome shotgun (WGS) entry which is preliminary data.</text>
</comment>
<keyword evidence="3" id="KW-1185">Reference proteome</keyword>
<dbReference type="EMBL" id="JAHBOM010000014">
    <property type="protein sequence ID" value="MBU8825032.1"/>
    <property type="molecule type" value="Genomic_DNA"/>
</dbReference>
<dbReference type="RefSeq" id="WP_168189142.1">
    <property type="nucleotide sequence ID" value="NZ_JAHBOL010000017.1"/>
</dbReference>
<dbReference type="PROSITE" id="PS00178">
    <property type="entry name" value="AA_TRNA_LIGASE_I"/>
    <property type="match status" value="1"/>
</dbReference>
<dbReference type="Proteomes" id="UP000696413">
    <property type="component" value="Unassembled WGS sequence"/>
</dbReference>
<accession>A0ABS6HQQ8</accession>